<dbReference type="EMBL" id="JANBPK010001190">
    <property type="protein sequence ID" value="KAJ2925294.1"/>
    <property type="molecule type" value="Genomic_DNA"/>
</dbReference>
<accession>A0A9W8J0R7</accession>
<dbReference type="AlphaFoldDB" id="A0A9W8J0R7"/>
<evidence type="ECO:0000313" key="2">
    <source>
        <dbReference type="EMBL" id="KAJ2925294.1"/>
    </source>
</evidence>
<feature type="region of interest" description="Disordered" evidence="1">
    <location>
        <begin position="166"/>
        <end position="198"/>
    </location>
</feature>
<protein>
    <recommendedName>
        <fullName evidence="4">Zn(2)-C6 fungal-type domain-containing protein</fullName>
    </recommendedName>
</protein>
<feature type="region of interest" description="Disordered" evidence="1">
    <location>
        <begin position="1"/>
        <end position="23"/>
    </location>
</feature>
<name>A0A9W8J0R7_9AGAR</name>
<evidence type="ECO:0000313" key="3">
    <source>
        <dbReference type="Proteomes" id="UP001140091"/>
    </source>
</evidence>
<reference evidence="2" key="1">
    <citation type="submission" date="2022-06" db="EMBL/GenBank/DDBJ databases">
        <title>Genome Sequence of Candolleomyces eurysporus.</title>
        <authorList>
            <person name="Buettner E."/>
        </authorList>
    </citation>
    <scope>NUCLEOTIDE SEQUENCE</scope>
    <source>
        <strain evidence="2">VTCC 930004</strain>
    </source>
</reference>
<feature type="non-terminal residue" evidence="2">
    <location>
        <position position="607"/>
    </location>
</feature>
<proteinExistence type="predicted"/>
<sequence length="607" mass="65850">MPQETASKKSKGKRPASASPERIELPPTLRVAPKITLRRSRAVRTIVAYPSLGDLAKGLGPYLNPSLEFDLDRSLFNRLTSLILDAQPRLQAALLHVDTCRNEDLLDLALHISFLFWRLCPHEFQQYHGTEGWYWLKDQVPTTPFAGLQSTGEPVQAGAPTFPDVILPNASDDESEPAGEEEARAEGENPAVPATGAAPKVDVALIERDIVAPEETVAPTGDEDVPMPAATPPARPTAATNRPTTVISLPHLQPPPGRRPRVAPERKKAQKHEAFPHVEPPGVLPVYEMGPLFLQSSTLRELTLPLNAGPVPSWVRPPCGQCASHGLICTGGDFLNHIRCDQCASLKQTCGFDTRIPRFASLQQLAFAGEASPANISQLVSDVLNLRAMAQIAASHAEDLQKMTKAKLETLSLVLQRVYSSEGDAGLSGYARNVGDLEEVLKFAKDIPLDTPMRFPERLHATMQQAGETEYRWLTNYQRSIYHNPPRVMSEPSEDLENTSFYADEDAMEVEPSQQAQPAPVPAPVPAAGPSTFPGSLEAQAAPNDPAASSTPSASNPTGDTTSTAPVPAQIPQNIQNQADSLYTLLAPHFHPLLREAAERRRRGEGA</sequence>
<dbReference type="OrthoDB" id="10410869at2759"/>
<feature type="compositionally biased region" description="Polar residues" evidence="1">
    <location>
        <begin position="559"/>
        <end position="576"/>
    </location>
</feature>
<gene>
    <name evidence="2" type="ORF">H1R20_g11804</name>
</gene>
<keyword evidence="3" id="KW-1185">Reference proteome</keyword>
<comment type="caution">
    <text evidence="2">The sequence shown here is derived from an EMBL/GenBank/DDBJ whole genome shotgun (WGS) entry which is preliminary data.</text>
</comment>
<feature type="compositionally biased region" description="Acidic residues" evidence="1">
    <location>
        <begin position="171"/>
        <end position="180"/>
    </location>
</feature>
<feature type="compositionally biased region" description="Low complexity" evidence="1">
    <location>
        <begin position="541"/>
        <end position="558"/>
    </location>
</feature>
<feature type="region of interest" description="Disordered" evidence="1">
    <location>
        <begin position="507"/>
        <end position="576"/>
    </location>
</feature>
<dbReference type="Proteomes" id="UP001140091">
    <property type="component" value="Unassembled WGS sequence"/>
</dbReference>
<organism evidence="2 3">
    <name type="scientific">Candolleomyces eurysporus</name>
    <dbReference type="NCBI Taxonomy" id="2828524"/>
    <lineage>
        <taxon>Eukaryota</taxon>
        <taxon>Fungi</taxon>
        <taxon>Dikarya</taxon>
        <taxon>Basidiomycota</taxon>
        <taxon>Agaricomycotina</taxon>
        <taxon>Agaricomycetes</taxon>
        <taxon>Agaricomycetidae</taxon>
        <taxon>Agaricales</taxon>
        <taxon>Agaricineae</taxon>
        <taxon>Psathyrellaceae</taxon>
        <taxon>Candolleomyces</taxon>
    </lineage>
</organism>
<feature type="region of interest" description="Disordered" evidence="1">
    <location>
        <begin position="218"/>
        <end position="241"/>
    </location>
</feature>
<evidence type="ECO:0000256" key="1">
    <source>
        <dbReference type="SAM" id="MobiDB-lite"/>
    </source>
</evidence>
<evidence type="ECO:0008006" key="4">
    <source>
        <dbReference type="Google" id="ProtNLM"/>
    </source>
</evidence>